<dbReference type="GO" id="GO:0016757">
    <property type="term" value="F:glycosyltransferase activity"/>
    <property type="evidence" value="ECO:0007669"/>
    <property type="project" value="InterPro"/>
</dbReference>
<dbReference type="EMBL" id="BKAD01000002">
    <property type="protein sequence ID" value="GEP29118.1"/>
    <property type="molecule type" value="Genomic_DNA"/>
</dbReference>
<dbReference type="Pfam" id="PF13439">
    <property type="entry name" value="Glyco_transf_4"/>
    <property type="match status" value="1"/>
</dbReference>
<feature type="domain" description="Glycosyltransferase subfamily 4-like N-terminal" evidence="2">
    <location>
        <begin position="90"/>
        <end position="199"/>
    </location>
</feature>
<dbReference type="Gene3D" id="3.40.50.2000">
    <property type="entry name" value="Glycogen Phosphorylase B"/>
    <property type="match status" value="2"/>
</dbReference>
<keyword evidence="4" id="KW-1185">Reference proteome</keyword>
<dbReference type="Proteomes" id="UP000321337">
    <property type="component" value="Unassembled WGS sequence"/>
</dbReference>
<dbReference type="InterPro" id="IPR001296">
    <property type="entry name" value="Glyco_trans_1"/>
</dbReference>
<sequence length="418" mass="45355">MKPHLVVFSTLFPHAGAPNAGPFIRERMFRVGEVLPLTVVSPQPWFPGQSLLRRWKPHFRPDALPHESQHGIEVLHPRFFSVPGAFKQLDGLCMALGSYFTLKKLRRAGKLDILDAHFAYPDGYAATLLGKWLGVPVTITLRGTEVPHSKNAKLRPLLVRALTRAARVFSVSDSLRRHAIGLGIPGDKIRVVGNGVDSAKFHRVDRAEARAQLGIGADAPVLISVGGLVERKGFHRVIECLPELKIRFPGLVYLIAGGAGAEGDMRVELEQQVAVLGLHDTVRFLGIVPATSLKWPLSAADVFVLATRNEGWANVFLEAMACGLPVISTDVGGNAEVVCRDELGMIVPFGDHAALSVALMAALAKDWDRPAILAYARDNDWQKRVTVLVEEFNALHAGTLAARAAGRQISLNKGGHLG</sequence>
<name>A0A512L3S3_9PROT</name>
<evidence type="ECO:0000313" key="4">
    <source>
        <dbReference type="Proteomes" id="UP000321337"/>
    </source>
</evidence>
<dbReference type="Pfam" id="PF00534">
    <property type="entry name" value="Glycos_transf_1"/>
    <property type="match status" value="1"/>
</dbReference>
<dbReference type="AlphaFoldDB" id="A0A512L3S3"/>
<gene>
    <name evidence="3" type="ORF">TPL01_02560</name>
</gene>
<evidence type="ECO:0000259" key="1">
    <source>
        <dbReference type="Pfam" id="PF00534"/>
    </source>
</evidence>
<proteinExistence type="predicted"/>
<keyword evidence="3" id="KW-0808">Transferase</keyword>
<protein>
    <submittedName>
        <fullName evidence="3">Glycosyl transferase family 1</fullName>
    </submittedName>
</protein>
<comment type="caution">
    <text evidence="3">The sequence shown here is derived from an EMBL/GenBank/DDBJ whole genome shotgun (WGS) entry which is preliminary data.</text>
</comment>
<dbReference type="PANTHER" id="PTHR45947:SF3">
    <property type="entry name" value="SULFOQUINOVOSYL TRANSFERASE SQD2"/>
    <property type="match status" value="1"/>
</dbReference>
<accession>A0A512L3S3</accession>
<dbReference type="SUPFAM" id="SSF53756">
    <property type="entry name" value="UDP-Glycosyltransferase/glycogen phosphorylase"/>
    <property type="match status" value="1"/>
</dbReference>
<dbReference type="OrthoDB" id="267270at2"/>
<feature type="domain" description="Glycosyl transferase family 1" evidence="1">
    <location>
        <begin position="205"/>
        <end position="367"/>
    </location>
</feature>
<organism evidence="3 4">
    <name type="scientific">Sulfuriferula plumbiphila</name>
    <dbReference type="NCBI Taxonomy" id="171865"/>
    <lineage>
        <taxon>Bacteria</taxon>
        <taxon>Pseudomonadati</taxon>
        <taxon>Pseudomonadota</taxon>
        <taxon>Betaproteobacteria</taxon>
        <taxon>Nitrosomonadales</taxon>
        <taxon>Sulfuricellaceae</taxon>
        <taxon>Sulfuriferula</taxon>
    </lineage>
</organism>
<dbReference type="InterPro" id="IPR050194">
    <property type="entry name" value="Glycosyltransferase_grp1"/>
</dbReference>
<dbReference type="PANTHER" id="PTHR45947">
    <property type="entry name" value="SULFOQUINOVOSYL TRANSFERASE SQD2"/>
    <property type="match status" value="1"/>
</dbReference>
<dbReference type="InterPro" id="IPR028098">
    <property type="entry name" value="Glyco_trans_4-like_N"/>
</dbReference>
<evidence type="ECO:0000259" key="2">
    <source>
        <dbReference type="Pfam" id="PF13439"/>
    </source>
</evidence>
<reference evidence="3 4" key="1">
    <citation type="submission" date="2019-07" db="EMBL/GenBank/DDBJ databases">
        <title>Whole genome shotgun sequence of Thiobacillus plumbophilus NBRC 107929.</title>
        <authorList>
            <person name="Hosoyama A."/>
            <person name="Uohara A."/>
            <person name="Ohji S."/>
            <person name="Ichikawa N."/>
        </authorList>
    </citation>
    <scope>NUCLEOTIDE SEQUENCE [LARGE SCALE GENOMIC DNA]</scope>
    <source>
        <strain evidence="3 4">NBRC 107929</strain>
    </source>
</reference>
<evidence type="ECO:0000313" key="3">
    <source>
        <dbReference type="EMBL" id="GEP29118.1"/>
    </source>
</evidence>
<dbReference type="RefSeq" id="WP_147069977.1">
    <property type="nucleotide sequence ID" value="NZ_AP021884.1"/>
</dbReference>